<dbReference type="Proteomes" id="UP001217918">
    <property type="component" value="Unassembled WGS sequence"/>
</dbReference>
<organism evidence="3 4">
    <name type="scientific">Phyllachora maydis</name>
    <dbReference type="NCBI Taxonomy" id="1825666"/>
    <lineage>
        <taxon>Eukaryota</taxon>
        <taxon>Fungi</taxon>
        <taxon>Dikarya</taxon>
        <taxon>Ascomycota</taxon>
        <taxon>Pezizomycotina</taxon>
        <taxon>Sordariomycetes</taxon>
        <taxon>Sordariomycetidae</taxon>
        <taxon>Phyllachorales</taxon>
        <taxon>Phyllachoraceae</taxon>
        <taxon>Phyllachora</taxon>
    </lineage>
</organism>
<evidence type="ECO:0000313" key="3">
    <source>
        <dbReference type="EMBL" id="KAK2071886.1"/>
    </source>
</evidence>
<evidence type="ECO:0000313" key="4">
    <source>
        <dbReference type="Proteomes" id="UP001217918"/>
    </source>
</evidence>
<evidence type="ECO:0000256" key="1">
    <source>
        <dbReference type="SAM" id="MobiDB-lite"/>
    </source>
</evidence>
<feature type="transmembrane region" description="Helical" evidence="2">
    <location>
        <begin position="130"/>
        <end position="147"/>
    </location>
</feature>
<dbReference type="PANTHER" id="PTHR37783">
    <property type="entry name" value="MEMBRANE PROTEIN, PUTATIVE (AFU_ORTHOLOGUE AFUA_1G04315)-RELATED"/>
    <property type="match status" value="1"/>
</dbReference>
<comment type="caution">
    <text evidence="3">The sequence shown here is derived from an EMBL/GenBank/DDBJ whole genome shotgun (WGS) entry which is preliminary data.</text>
</comment>
<dbReference type="PANTHER" id="PTHR37783:SF1">
    <property type="entry name" value="MEMBRANE PROTEIN, PUTATIVE (AFU_ORTHOLOGUE AFUA_1G04315)-RELATED"/>
    <property type="match status" value="1"/>
</dbReference>
<name>A0AAD9I646_9PEZI</name>
<gene>
    <name evidence="3" type="ORF">P8C59_006274</name>
</gene>
<keyword evidence="2" id="KW-0812">Transmembrane</keyword>
<proteinExistence type="predicted"/>
<keyword evidence="2" id="KW-0472">Membrane</keyword>
<dbReference type="EMBL" id="JAQQPM010000005">
    <property type="protein sequence ID" value="KAK2071886.1"/>
    <property type="molecule type" value="Genomic_DNA"/>
</dbReference>
<feature type="transmembrane region" description="Helical" evidence="2">
    <location>
        <begin position="51"/>
        <end position="71"/>
    </location>
</feature>
<keyword evidence="2" id="KW-1133">Transmembrane helix</keyword>
<accession>A0AAD9I646</accession>
<reference evidence="3" key="1">
    <citation type="journal article" date="2023" name="Mol. Plant Microbe Interact.">
        <title>Elucidating the Obligate Nature and Biological Capacity of an Invasive Fungal Corn Pathogen.</title>
        <authorList>
            <person name="MacCready J.S."/>
            <person name="Roggenkamp E.M."/>
            <person name="Gdanetz K."/>
            <person name="Chilvers M.I."/>
        </authorList>
    </citation>
    <scope>NUCLEOTIDE SEQUENCE</scope>
    <source>
        <strain evidence="3">PM02</strain>
    </source>
</reference>
<feature type="transmembrane region" description="Helical" evidence="2">
    <location>
        <begin position="92"/>
        <end position="110"/>
    </location>
</feature>
<sequence>MSSASTNDADKSRSAARAAHGVDGRTSTDGGGKKTLVVVRDFVPPQGFDRVVFGSVVMFFSLAAMVGLGYLEPGTAAWRFLEGMRLPRGPAGLRWLVNLIALPTLFIHIAEVLWLDRSRLVPHGVERGSRVWFLWLGAVFFDGVCTYKRFDRHVKALEAG</sequence>
<keyword evidence="4" id="KW-1185">Reference proteome</keyword>
<evidence type="ECO:0000256" key="2">
    <source>
        <dbReference type="SAM" id="Phobius"/>
    </source>
</evidence>
<dbReference type="AlphaFoldDB" id="A0AAD9I646"/>
<feature type="region of interest" description="Disordered" evidence="1">
    <location>
        <begin position="1"/>
        <end position="29"/>
    </location>
</feature>
<protein>
    <submittedName>
        <fullName evidence="3">Uncharacterized protein</fullName>
    </submittedName>
</protein>